<gene>
    <name evidence="8" type="ORF">ADM99_06025</name>
</gene>
<evidence type="ECO:0000256" key="2">
    <source>
        <dbReference type="ARBA" id="ARBA00022603"/>
    </source>
</evidence>
<protein>
    <recommendedName>
        <fullName evidence="7">tRNA/rRNA methyltransferase SpoU type domain-containing protein</fullName>
    </recommendedName>
</protein>
<keyword evidence="1" id="KW-0820">tRNA-binding</keyword>
<name>A0A0P6XU79_9CHLR</name>
<dbReference type="EMBL" id="LGCK01000007">
    <property type="protein sequence ID" value="KPL72990.1"/>
    <property type="molecule type" value="Genomic_DNA"/>
</dbReference>
<reference evidence="8 9" key="1">
    <citation type="submission" date="2015-07" db="EMBL/GenBank/DDBJ databases">
        <title>Genome sequence of Leptolinea tardivitalis DSM 16556.</title>
        <authorList>
            <person name="Hemp J."/>
            <person name="Ward L.M."/>
            <person name="Pace L.A."/>
            <person name="Fischer W.W."/>
        </authorList>
    </citation>
    <scope>NUCLEOTIDE SEQUENCE [LARGE SCALE GENOMIC DNA]</scope>
    <source>
        <strain evidence="8 9">YMTK-2</strain>
    </source>
</reference>
<keyword evidence="5" id="KW-0819">tRNA processing</keyword>
<dbReference type="SUPFAM" id="SSF75217">
    <property type="entry name" value="alpha/beta knot"/>
    <property type="match status" value="1"/>
</dbReference>
<evidence type="ECO:0000256" key="6">
    <source>
        <dbReference type="ARBA" id="ARBA00022884"/>
    </source>
</evidence>
<keyword evidence="4" id="KW-0949">S-adenosyl-L-methionine</keyword>
<evidence type="ECO:0000256" key="1">
    <source>
        <dbReference type="ARBA" id="ARBA00022555"/>
    </source>
</evidence>
<dbReference type="GO" id="GO:0002938">
    <property type="term" value="P:tRNA guanine ribose methylation"/>
    <property type="evidence" value="ECO:0007669"/>
    <property type="project" value="TreeGrafter"/>
</dbReference>
<dbReference type="InterPro" id="IPR033671">
    <property type="entry name" value="TrmH"/>
</dbReference>
<dbReference type="STRING" id="229920.ADM99_06025"/>
<proteinExistence type="predicted"/>
<evidence type="ECO:0000313" key="8">
    <source>
        <dbReference type="EMBL" id="KPL72990.1"/>
    </source>
</evidence>
<dbReference type="GO" id="GO:0000049">
    <property type="term" value="F:tRNA binding"/>
    <property type="evidence" value="ECO:0007669"/>
    <property type="project" value="UniProtKB-KW"/>
</dbReference>
<dbReference type="GO" id="GO:0008173">
    <property type="term" value="F:RNA methyltransferase activity"/>
    <property type="evidence" value="ECO:0007669"/>
    <property type="project" value="InterPro"/>
</dbReference>
<keyword evidence="2" id="KW-0489">Methyltransferase</keyword>
<keyword evidence="6" id="KW-0694">RNA-binding</keyword>
<keyword evidence="9" id="KW-1185">Reference proteome</keyword>
<dbReference type="InterPro" id="IPR001537">
    <property type="entry name" value="SpoU_MeTrfase"/>
</dbReference>
<comment type="caution">
    <text evidence="8">The sequence shown here is derived from an EMBL/GenBank/DDBJ whole genome shotgun (WGS) entry which is preliminary data.</text>
</comment>
<accession>A0A0P6XU79</accession>
<dbReference type="Gene3D" id="3.40.1280.10">
    <property type="match status" value="1"/>
</dbReference>
<organism evidence="8 9">
    <name type="scientific">Leptolinea tardivitalis</name>
    <dbReference type="NCBI Taxonomy" id="229920"/>
    <lineage>
        <taxon>Bacteria</taxon>
        <taxon>Bacillati</taxon>
        <taxon>Chloroflexota</taxon>
        <taxon>Anaerolineae</taxon>
        <taxon>Anaerolineales</taxon>
        <taxon>Anaerolineaceae</taxon>
        <taxon>Leptolinea</taxon>
    </lineage>
</organism>
<evidence type="ECO:0000313" key="9">
    <source>
        <dbReference type="Proteomes" id="UP000050430"/>
    </source>
</evidence>
<dbReference type="Pfam" id="PF00588">
    <property type="entry name" value="SpoU_methylase"/>
    <property type="match status" value="1"/>
</dbReference>
<evidence type="ECO:0000259" key="7">
    <source>
        <dbReference type="Pfam" id="PF00588"/>
    </source>
</evidence>
<dbReference type="AlphaFoldDB" id="A0A0P6XU79"/>
<feature type="domain" description="tRNA/rRNA methyltransferase SpoU type" evidence="7">
    <location>
        <begin position="23"/>
        <end position="166"/>
    </location>
</feature>
<sequence>MLQKGRWESSNSVEAYKNDGSRLSVILDNLRSAYNVGSILRSSDGAGVQHAYLCGITPTPLHPRLSKTALSAEIHTSWSQHLNCVELVRDLRNRGELVVGLETSPSAINLLDSIEPWEGSLNLIVGNEVYGIDPAVMELCDRLYYLPMVGIKKSLNVSVSFGIAAYFLNQHHFQKLPVQSDTSF</sequence>
<dbReference type="PANTHER" id="PTHR43453">
    <property type="entry name" value="RRNA METHYLASE-LIKE"/>
    <property type="match status" value="1"/>
</dbReference>
<keyword evidence="3" id="KW-0808">Transferase</keyword>
<evidence type="ECO:0000256" key="3">
    <source>
        <dbReference type="ARBA" id="ARBA00022679"/>
    </source>
</evidence>
<dbReference type="InterPro" id="IPR029028">
    <property type="entry name" value="Alpha/beta_knot_MTases"/>
</dbReference>
<evidence type="ECO:0000256" key="5">
    <source>
        <dbReference type="ARBA" id="ARBA00022694"/>
    </source>
</evidence>
<evidence type="ECO:0000256" key="4">
    <source>
        <dbReference type="ARBA" id="ARBA00022691"/>
    </source>
</evidence>
<dbReference type="Proteomes" id="UP000050430">
    <property type="component" value="Unassembled WGS sequence"/>
</dbReference>
<dbReference type="InterPro" id="IPR029026">
    <property type="entry name" value="tRNA_m1G_MTases_N"/>
</dbReference>
<dbReference type="PANTHER" id="PTHR43453:SF1">
    <property type="entry name" value="TRNA_RRNA METHYLTRANSFERASE SPOU TYPE DOMAIN-CONTAINING PROTEIN"/>
    <property type="match status" value="1"/>
</dbReference>